<keyword evidence="12 16" id="KW-0067">ATP-binding</keyword>
<keyword evidence="15" id="KW-0175">Coiled coil</keyword>
<feature type="compositionally biased region" description="Pro residues" evidence="17">
    <location>
        <begin position="705"/>
        <end position="715"/>
    </location>
</feature>
<dbReference type="PANTHER" id="PTHR24351">
    <property type="entry name" value="RIBOSOMAL PROTEIN S6 KINASE"/>
    <property type="match status" value="1"/>
</dbReference>
<keyword evidence="10 23" id="KW-0418">Kinase</keyword>
<dbReference type="GeneID" id="77728664"/>
<dbReference type="CDD" id="cd11620">
    <property type="entry name" value="HR1_PKC-like_2_fungi"/>
    <property type="match status" value="1"/>
</dbReference>
<protein>
    <recommendedName>
        <fullName evidence="2">protein kinase C</fullName>
        <ecNumber evidence="2">2.7.11.13</ecNumber>
    </recommendedName>
</protein>
<dbReference type="PROSITE" id="PS00479">
    <property type="entry name" value="ZF_DAG_PE_1"/>
    <property type="match status" value="1"/>
</dbReference>
<evidence type="ECO:0000259" key="22">
    <source>
        <dbReference type="PROSITE" id="PS51860"/>
    </source>
</evidence>
<organism evidence="23 24">
    <name type="scientific">Dioszegia hungarica</name>
    <dbReference type="NCBI Taxonomy" id="4972"/>
    <lineage>
        <taxon>Eukaryota</taxon>
        <taxon>Fungi</taxon>
        <taxon>Dikarya</taxon>
        <taxon>Basidiomycota</taxon>
        <taxon>Agaricomycotina</taxon>
        <taxon>Tremellomycetes</taxon>
        <taxon>Tremellales</taxon>
        <taxon>Bulleribasidiaceae</taxon>
        <taxon>Dioszegia</taxon>
    </lineage>
</organism>
<dbReference type="SMART" id="SM00220">
    <property type="entry name" value="S_TKc"/>
    <property type="match status" value="1"/>
</dbReference>
<dbReference type="CDD" id="cd05570">
    <property type="entry name" value="STKc_PKC"/>
    <property type="match status" value="1"/>
</dbReference>
<reference evidence="23" key="1">
    <citation type="journal article" date="2022" name="G3 (Bethesda)">
        <title>High quality genome of the basidiomycete yeast Dioszegia hungarica PDD-24b-2 isolated from cloud water.</title>
        <authorList>
            <person name="Jarrige D."/>
            <person name="Haridas S."/>
            <person name="Bleykasten-Grosshans C."/>
            <person name="Joly M."/>
            <person name="Nadalig T."/>
            <person name="Sancelme M."/>
            <person name="Vuilleumier S."/>
            <person name="Grigoriev I.V."/>
            <person name="Amato P."/>
            <person name="Bringel F."/>
        </authorList>
    </citation>
    <scope>NUCLEOTIDE SEQUENCE</scope>
    <source>
        <strain evidence="23">PDD-24b-2</strain>
    </source>
</reference>
<evidence type="ECO:0000259" key="18">
    <source>
        <dbReference type="PROSITE" id="PS50004"/>
    </source>
</evidence>
<dbReference type="InterPro" id="IPR020454">
    <property type="entry name" value="DAG/PE-bd"/>
</dbReference>
<comment type="caution">
    <text evidence="23">The sequence shown here is derived from an EMBL/GenBank/DDBJ whole genome shotgun (WGS) entry which is preliminary data.</text>
</comment>
<dbReference type="Gene3D" id="1.10.510.10">
    <property type="entry name" value="Transferase(Phosphotransferase) domain 1"/>
    <property type="match status" value="1"/>
</dbReference>
<dbReference type="RefSeq" id="XP_052944999.1">
    <property type="nucleotide sequence ID" value="XM_053089459.1"/>
</dbReference>
<evidence type="ECO:0000256" key="6">
    <source>
        <dbReference type="ARBA" id="ARBA00022723"/>
    </source>
</evidence>
<dbReference type="PRINTS" id="PR00008">
    <property type="entry name" value="DAGPEDOMAIN"/>
</dbReference>
<feature type="compositionally biased region" description="Pro residues" evidence="17">
    <location>
        <begin position="681"/>
        <end position="690"/>
    </location>
</feature>
<evidence type="ECO:0000256" key="14">
    <source>
        <dbReference type="ARBA" id="ARBA00047470"/>
    </source>
</evidence>
<feature type="domain" description="C2" evidence="18">
    <location>
        <begin position="263"/>
        <end position="384"/>
    </location>
</feature>
<gene>
    <name evidence="23" type="ORF">MKK02DRAFT_36618</name>
</gene>
<evidence type="ECO:0000313" key="24">
    <source>
        <dbReference type="Proteomes" id="UP001164286"/>
    </source>
</evidence>
<feature type="domain" description="REM-1" evidence="22">
    <location>
        <begin position="180"/>
        <end position="257"/>
    </location>
</feature>
<dbReference type="PROSITE" id="PS00108">
    <property type="entry name" value="PROTEIN_KINASE_ST"/>
    <property type="match status" value="1"/>
</dbReference>
<evidence type="ECO:0000256" key="8">
    <source>
        <dbReference type="ARBA" id="ARBA00022741"/>
    </source>
</evidence>
<dbReference type="SUPFAM" id="SSF49562">
    <property type="entry name" value="C2 domain (Calcium/lipid-binding domain, CaLB)"/>
    <property type="match status" value="1"/>
</dbReference>
<evidence type="ECO:0000256" key="2">
    <source>
        <dbReference type="ARBA" id="ARBA00012429"/>
    </source>
</evidence>
<dbReference type="SMART" id="SM00109">
    <property type="entry name" value="C1"/>
    <property type="match status" value="2"/>
</dbReference>
<dbReference type="FunFam" id="3.30.60.20:FF:000034">
    <property type="entry name" value="Protein kinase C"/>
    <property type="match status" value="1"/>
</dbReference>
<dbReference type="PROSITE" id="PS51860">
    <property type="entry name" value="REM_1"/>
    <property type="match status" value="1"/>
</dbReference>
<dbReference type="Pfam" id="PF00130">
    <property type="entry name" value="C1_1"/>
    <property type="match status" value="2"/>
</dbReference>
<dbReference type="GO" id="GO:0007165">
    <property type="term" value="P:signal transduction"/>
    <property type="evidence" value="ECO:0007669"/>
    <property type="project" value="InterPro"/>
</dbReference>
<dbReference type="InterPro" id="IPR002219">
    <property type="entry name" value="PKC_DAG/PE"/>
</dbReference>
<dbReference type="PROSITE" id="PS51285">
    <property type="entry name" value="AGC_KINASE_CTER"/>
    <property type="match status" value="1"/>
</dbReference>
<keyword evidence="5" id="KW-0808">Transferase</keyword>
<keyword evidence="3" id="KW-0723">Serine/threonine-protein kinase</keyword>
<feature type="compositionally biased region" description="Gly residues" evidence="17">
    <location>
        <begin position="421"/>
        <end position="430"/>
    </location>
</feature>
<feature type="region of interest" description="Disordered" evidence="17">
    <location>
        <begin position="629"/>
        <end position="811"/>
    </location>
</feature>
<dbReference type="Proteomes" id="UP001164286">
    <property type="component" value="Unassembled WGS sequence"/>
</dbReference>
<feature type="region of interest" description="Disordered" evidence="17">
    <location>
        <begin position="399"/>
        <end position="430"/>
    </location>
</feature>
<dbReference type="FunFam" id="3.30.200.20:FF:000103">
    <property type="entry name" value="Protein kinase C"/>
    <property type="match status" value="1"/>
</dbReference>
<dbReference type="SMART" id="SM00239">
    <property type="entry name" value="C2"/>
    <property type="match status" value="1"/>
</dbReference>
<dbReference type="FunFam" id="3.30.60.20:FF:000014">
    <property type="entry name" value="Protein kinase C"/>
    <property type="match status" value="1"/>
</dbReference>
<dbReference type="SMART" id="SM00742">
    <property type="entry name" value="Hr1"/>
    <property type="match status" value="2"/>
</dbReference>
<keyword evidence="11" id="KW-0862">Zinc</keyword>
<feature type="compositionally biased region" description="Low complexity" evidence="17">
    <location>
        <begin position="691"/>
        <end position="704"/>
    </location>
</feature>
<dbReference type="InterPro" id="IPR000719">
    <property type="entry name" value="Prot_kinase_dom"/>
</dbReference>
<dbReference type="InterPro" id="IPR011072">
    <property type="entry name" value="HR1_rho-bd"/>
</dbReference>
<comment type="catalytic activity">
    <reaction evidence="13">
        <text>L-threonyl-[protein] + ATP = O-phospho-L-threonyl-[protein] + ADP + H(+)</text>
        <dbReference type="Rhea" id="RHEA:46608"/>
        <dbReference type="Rhea" id="RHEA-COMP:11060"/>
        <dbReference type="Rhea" id="RHEA-COMP:11605"/>
        <dbReference type="ChEBI" id="CHEBI:15378"/>
        <dbReference type="ChEBI" id="CHEBI:30013"/>
        <dbReference type="ChEBI" id="CHEBI:30616"/>
        <dbReference type="ChEBI" id="CHEBI:61977"/>
        <dbReference type="ChEBI" id="CHEBI:456216"/>
        <dbReference type="EC" id="2.7.11.13"/>
    </reaction>
</comment>
<evidence type="ECO:0000256" key="3">
    <source>
        <dbReference type="ARBA" id="ARBA00022527"/>
    </source>
</evidence>
<feature type="compositionally biased region" description="Basic and acidic residues" evidence="17">
    <location>
        <begin position="746"/>
        <end position="757"/>
    </location>
</feature>
<evidence type="ECO:0000259" key="20">
    <source>
        <dbReference type="PROSITE" id="PS50081"/>
    </source>
</evidence>
<dbReference type="InterPro" id="IPR036274">
    <property type="entry name" value="HR1_rpt_sf"/>
</dbReference>
<dbReference type="Pfam" id="PF00168">
    <property type="entry name" value="C2"/>
    <property type="match status" value="1"/>
</dbReference>
<evidence type="ECO:0000256" key="9">
    <source>
        <dbReference type="ARBA" id="ARBA00022771"/>
    </source>
</evidence>
<comment type="similarity">
    <text evidence="1">Belongs to the protein kinase superfamily. AGC Ser/Thr protein kinase family. PKC subfamily.</text>
</comment>
<feature type="compositionally biased region" description="Gly residues" evidence="17">
    <location>
        <begin position="68"/>
        <end position="77"/>
    </location>
</feature>
<dbReference type="EMBL" id="JAKWFO010000005">
    <property type="protein sequence ID" value="KAI9635222.1"/>
    <property type="molecule type" value="Genomic_DNA"/>
</dbReference>
<keyword evidence="24" id="KW-1185">Reference proteome</keyword>
<evidence type="ECO:0000256" key="5">
    <source>
        <dbReference type="ARBA" id="ARBA00022679"/>
    </source>
</evidence>
<feature type="domain" description="Phorbol-ester/DAG-type" evidence="20">
    <location>
        <begin position="490"/>
        <end position="538"/>
    </location>
</feature>
<evidence type="ECO:0000256" key="1">
    <source>
        <dbReference type="ARBA" id="ARBA00005490"/>
    </source>
</evidence>
<dbReference type="GO" id="GO:0005524">
    <property type="term" value="F:ATP binding"/>
    <property type="evidence" value="ECO:0007669"/>
    <property type="project" value="UniProtKB-UniRule"/>
</dbReference>
<dbReference type="InterPro" id="IPR037312">
    <property type="entry name" value="PKC-like_HR1"/>
</dbReference>
<dbReference type="GO" id="GO:0009272">
    <property type="term" value="P:fungal-type cell wall biogenesis"/>
    <property type="evidence" value="ECO:0007669"/>
    <property type="project" value="InterPro"/>
</dbReference>
<evidence type="ECO:0000256" key="11">
    <source>
        <dbReference type="ARBA" id="ARBA00022833"/>
    </source>
</evidence>
<accession>A0AA38H633</accession>
<feature type="domain" description="Protein kinase" evidence="19">
    <location>
        <begin position="821"/>
        <end position="1080"/>
    </location>
</feature>
<dbReference type="FunFam" id="1.10.510.10:FF:000101">
    <property type="entry name" value="Protein kinase C"/>
    <property type="match status" value="1"/>
</dbReference>
<evidence type="ECO:0000256" key="10">
    <source>
        <dbReference type="ARBA" id="ARBA00022777"/>
    </source>
</evidence>
<dbReference type="SUPFAM" id="SSF56112">
    <property type="entry name" value="Protein kinase-like (PK-like)"/>
    <property type="match status" value="1"/>
</dbReference>
<evidence type="ECO:0000256" key="16">
    <source>
        <dbReference type="PROSITE-ProRule" id="PRU10141"/>
    </source>
</evidence>
<sequence>MSRSSSKISTLLSTIQSERRNLEGAKAVMRAVEASSKNEAVIQQAQNEVRAAQASIKFLEDELSKLQMGGGSVGSPRGGPPAQGQGYGPGPGQGAGRGHVPSASGGGGQGYMPITPTKGQGYGQGGLMSPSPSRNNGGQGGQQVMMGGRDRERPLPPPPGGEEMPKKAEQKNYSQLDMQRYDAPLTGAKITRMLNQLQFKLQVEEQYKLGIEKMAQAYRAEGDKRLRSETEAKRIESDGKIQLLRKAKKRYETLAKFGGAVEEDEELMPDGKRKDALRKPISGQLVVSLRSARDLNHRPLPRKSSKVYNETTVIVKIEGNQAAISHPSRNDKWHEDFHIPVEKANEVEITIYDTVAPGDSAPIGMMWVRVSDLMEALRRQKAGIEASEAGWVTAEKAAKMGPKGSAPDSVTLHSSGTIRQPGGGGGMGAYGEGKGPDGIDGWFSIEPAGAISLRLDFVKDTTAGARRPYEALGRQGAVRKRKGDVYEMNGHKFVSQQFYQPIMCALCQEFLLTGEGYQCEDCRYACHKKCYPKVVTKCISKSNADGEGDEEKINHRIPHRFGAYTNMSANWCCHCGYMLPFGRKNSVKCSECSLTCHQTCSHFVPDFCGMTMEMANILLKNLRDIKTTQTHKKPLPSTSSSSSTVSTLPLYQQQAPDRPAPPQQRPSSQYQTQMPVVTTYPPEPPRPQPPQQQQQQQYDPRYPSQGPPQSQPPPQAQQAYDNLRPAVAGARPMPQIPPAGPASRQSFEHSRPPRPDHPSQQPQQMQQGPPPPRPEPPRMQSGYVPPPPPPGMQVQQMPVQQQQQQQPVRTMRKKKVGLDDFNFLAVLGKGNFGKVMLAEEKVTSSLYAVKVLKKEFIIENDEVESTQTEKRVLVAAAQERHPFLLGLHSCFQTETRVYFVMEYVSGGDLMLHIQKKQFTLRQAKFYACEVLLALQYFHAKGIIYRDLKLDNILLTLDGHVKVADYGLCKENMWFGKTTSTFCGTPEFMAPEILLEQRYGRAVDWWAFGVLTYEMLLGQSPFRGDDEDEIFDAILEDEPLYPITMPRDAVSLLQRLLTRDPTRRLGSSEADAEDIKRHLFFKDVNFDDVYNKRIPPPYFPTIGNPTDTSNFDQEFTREQPTLTPVHTQLSAQDQQEFVGFSWIAPWANA</sequence>
<feature type="region of interest" description="Disordered" evidence="17">
    <location>
        <begin position="67"/>
        <end position="173"/>
    </location>
</feature>
<dbReference type="InterPro" id="IPR011009">
    <property type="entry name" value="Kinase-like_dom_sf"/>
</dbReference>
<dbReference type="Gene3D" id="3.30.60.20">
    <property type="match status" value="2"/>
</dbReference>
<feature type="compositionally biased region" description="Low complexity" evidence="17">
    <location>
        <begin position="792"/>
        <end position="808"/>
    </location>
</feature>
<proteinExistence type="inferred from homology"/>
<evidence type="ECO:0000256" key="15">
    <source>
        <dbReference type="PROSITE-ProRule" id="PRU01207"/>
    </source>
</evidence>
<keyword evidence="7" id="KW-0677">Repeat</keyword>
<evidence type="ECO:0000256" key="7">
    <source>
        <dbReference type="ARBA" id="ARBA00022737"/>
    </source>
</evidence>
<dbReference type="Gene3D" id="3.30.200.20">
    <property type="entry name" value="Phosphorylase Kinase, domain 1"/>
    <property type="match status" value="1"/>
</dbReference>
<dbReference type="PROSITE" id="PS00107">
    <property type="entry name" value="PROTEIN_KINASE_ATP"/>
    <property type="match status" value="1"/>
</dbReference>
<dbReference type="SUPFAM" id="SSF46585">
    <property type="entry name" value="HR1 repeat"/>
    <property type="match status" value="1"/>
</dbReference>
<dbReference type="SUPFAM" id="SSF57889">
    <property type="entry name" value="Cysteine-rich domain"/>
    <property type="match status" value="2"/>
</dbReference>
<dbReference type="Pfam" id="PF02185">
    <property type="entry name" value="HR1"/>
    <property type="match status" value="2"/>
</dbReference>
<feature type="domain" description="AGC-kinase C-terminal" evidence="21">
    <location>
        <begin position="1081"/>
        <end position="1148"/>
    </location>
</feature>
<evidence type="ECO:0000259" key="21">
    <source>
        <dbReference type="PROSITE" id="PS51285"/>
    </source>
</evidence>
<keyword evidence="9" id="KW-0863">Zinc-finger</keyword>
<feature type="binding site" evidence="16">
    <location>
        <position position="850"/>
    </location>
    <ligand>
        <name>ATP</name>
        <dbReference type="ChEBI" id="CHEBI:30616"/>
    </ligand>
</feature>
<evidence type="ECO:0000259" key="19">
    <source>
        <dbReference type="PROSITE" id="PS50011"/>
    </source>
</evidence>
<keyword evidence="6" id="KW-0479">Metal-binding</keyword>
<evidence type="ECO:0000256" key="12">
    <source>
        <dbReference type="ARBA" id="ARBA00022840"/>
    </source>
</evidence>
<dbReference type="GO" id="GO:0004697">
    <property type="term" value="F:diacylglycerol-dependent serine/threonine kinase activity"/>
    <property type="evidence" value="ECO:0007669"/>
    <property type="project" value="UniProtKB-EC"/>
</dbReference>
<dbReference type="PROSITE" id="PS50004">
    <property type="entry name" value="C2"/>
    <property type="match status" value="1"/>
</dbReference>
<dbReference type="CDD" id="cd20823">
    <property type="entry name" value="C1_ScPKC1-like_rpt2"/>
    <property type="match status" value="1"/>
</dbReference>
<name>A0AA38H633_9TREE</name>
<evidence type="ECO:0000256" key="17">
    <source>
        <dbReference type="SAM" id="MobiDB-lite"/>
    </source>
</evidence>
<dbReference type="Pfam" id="PF00433">
    <property type="entry name" value="Pkinase_C"/>
    <property type="match status" value="1"/>
</dbReference>
<keyword evidence="8 16" id="KW-0547">Nucleotide-binding</keyword>
<dbReference type="Pfam" id="PF00069">
    <property type="entry name" value="Pkinase"/>
    <property type="match status" value="1"/>
</dbReference>
<dbReference type="InterPro" id="IPR035892">
    <property type="entry name" value="C2_domain_sf"/>
</dbReference>
<dbReference type="InterPro" id="IPR008271">
    <property type="entry name" value="Ser/Thr_kinase_AS"/>
</dbReference>
<dbReference type="SMART" id="SM00133">
    <property type="entry name" value="S_TK_X"/>
    <property type="match status" value="1"/>
</dbReference>
<dbReference type="GO" id="GO:0008270">
    <property type="term" value="F:zinc ion binding"/>
    <property type="evidence" value="ECO:0007669"/>
    <property type="project" value="UniProtKB-KW"/>
</dbReference>
<feature type="compositionally biased region" description="Low complexity" evidence="17">
    <location>
        <begin position="758"/>
        <end position="767"/>
    </location>
</feature>
<dbReference type="InterPro" id="IPR017892">
    <property type="entry name" value="Pkinase_C"/>
</dbReference>
<comment type="catalytic activity">
    <reaction evidence="14">
        <text>L-seryl-[protein] + ATP = O-phospho-L-seryl-[protein] + ADP + H(+)</text>
        <dbReference type="Rhea" id="RHEA:17989"/>
        <dbReference type="Rhea" id="RHEA-COMP:9863"/>
        <dbReference type="Rhea" id="RHEA-COMP:11604"/>
        <dbReference type="ChEBI" id="CHEBI:15378"/>
        <dbReference type="ChEBI" id="CHEBI:29999"/>
        <dbReference type="ChEBI" id="CHEBI:30616"/>
        <dbReference type="ChEBI" id="CHEBI:83421"/>
        <dbReference type="ChEBI" id="CHEBI:456216"/>
        <dbReference type="EC" id="2.7.11.13"/>
    </reaction>
</comment>
<dbReference type="Gene3D" id="2.60.40.150">
    <property type="entry name" value="C2 domain"/>
    <property type="match status" value="1"/>
</dbReference>
<dbReference type="PROSITE" id="PS50081">
    <property type="entry name" value="ZF_DAG_PE_2"/>
    <property type="match status" value="2"/>
</dbReference>
<feature type="compositionally biased region" description="Gly residues" evidence="17">
    <location>
        <begin position="85"/>
        <end position="97"/>
    </location>
</feature>
<dbReference type="InterPro" id="IPR000961">
    <property type="entry name" value="AGC-kinase_C"/>
</dbReference>
<dbReference type="InterPro" id="IPR000008">
    <property type="entry name" value="C2_dom"/>
</dbReference>
<dbReference type="InterPro" id="IPR017441">
    <property type="entry name" value="Protein_kinase_ATP_BS"/>
</dbReference>
<evidence type="ECO:0000256" key="13">
    <source>
        <dbReference type="ARBA" id="ARBA00047272"/>
    </source>
</evidence>
<evidence type="ECO:0000256" key="4">
    <source>
        <dbReference type="ARBA" id="ARBA00022553"/>
    </source>
</evidence>
<dbReference type="InterPro" id="IPR046349">
    <property type="entry name" value="C1-like_sf"/>
</dbReference>
<evidence type="ECO:0000313" key="23">
    <source>
        <dbReference type="EMBL" id="KAI9635222.1"/>
    </source>
</evidence>
<feature type="domain" description="Phorbol-ester/DAG-type" evidence="20">
    <location>
        <begin position="558"/>
        <end position="608"/>
    </location>
</feature>
<dbReference type="AlphaFoldDB" id="A0AA38H633"/>
<dbReference type="CDD" id="cd20822">
    <property type="entry name" value="C1_ScPKC1-like_rpt1"/>
    <property type="match status" value="1"/>
</dbReference>
<feature type="compositionally biased region" description="Low complexity" evidence="17">
    <location>
        <begin position="635"/>
        <end position="657"/>
    </location>
</feature>
<dbReference type="EC" id="2.7.11.13" evidence="2"/>
<dbReference type="PROSITE" id="PS50011">
    <property type="entry name" value="PROTEIN_KINASE_DOM"/>
    <property type="match status" value="1"/>
</dbReference>
<keyword evidence="4" id="KW-0597">Phosphoprotein</keyword>